<comment type="caution">
    <text evidence="2">The sequence shown here is derived from an EMBL/GenBank/DDBJ whole genome shotgun (WGS) entry which is preliminary data.</text>
</comment>
<feature type="compositionally biased region" description="Low complexity" evidence="1">
    <location>
        <begin position="168"/>
        <end position="185"/>
    </location>
</feature>
<feature type="compositionally biased region" description="Basic and acidic residues" evidence="1">
    <location>
        <begin position="664"/>
        <end position="676"/>
    </location>
</feature>
<dbReference type="Gene3D" id="3.40.50.300">
    <property type="entry name" value="P-loop containing nucleotide triphosphate hydrolases"/>
    <property type="match status" value="1"/>
</dbReference>
<reference evidence="3" key="1">
    <citation type="journal article" date="2021" name="Microbiol. Resour. Announc.">
        <title>LGAAP: Leishmaniinae Genome Assembly and Annotation Pipeline.</title>
        <authorList>
            <person name="Almutairi H."/>
            <person name="Urbaniak M.D."/>
            <person name="Bates M.D."/>
            <person name="Jariyapan N."/>
            <person name="Kwakye-Nuako G."/>
            <person name="Thomaz-Soccol V."/>
            <person name="Al-Salem W.S."/>
            <person name="Dillon R.J."/>
            <person name="Bates P.A."/>
            <person name="Gatherer D."/>
        </authorList>
    </citation>
    <scope>NUCLEOTIDE SEQUENCE [LARGE SCALE GENOMIC DNA]</scope>
</reference>
<evidence type="ECO:0000313" key="3">
    <source>
        <dbReference type="Proteomes" id="UP000673552"/>
    </source>
</evidence>
<dbReference type="AlphaFoldDB" id="A0A836GXJ5"/>
<sequence length="727" mass="78801">MPNKCEGDSPADVAGTTSTTDAINVDIRIQQIGIVGCSASGKSTVAHHIACSLGSPLHPISTDSFFLDDTYRRLRTYEDFRCIDYDAVARWMSILAHAVPTVVVSLRDEDAACASAPATKLSGGAASPSQRDWEELVHEAWWAQIVLHLPESSKHRRVAPEGTWSTKAPRTAMGAAAAPAQPSSAHVEADPAGSHRSDWSSGDDGDASLGAQEAEEDGRRRRSVAASTQRKERCGQTGSLPPSLHSGTDAPAPHAVVPFACHVTIYVVWEGLTLLCNRLVNSYIDYAIDVQCDAETACLRRFFRTPRHHLAVHLVFDTAWDDQHGPTDEAQLRQQRVRAAAVAGVVRQVYRRRIEQMWFVRSREQQRTDLMTALEQEMQLDGWESLAHLASSTTTSSPACVAARDALHLFSPLCFEPPRPSCMRQRAHADAAKALCDGVRGAHLQGGGVGAEATPEKAESDVSAHCWSADGLPTRAFQSFWESECGDGLTRMWSSPTTAAGAAALQWVSLAHCDEEAVGVHAGLQADEEKRHAGGGPRAMSPSQPTLSANEAGAAYVNRMLAQRGRLALLQSSSCRERAAAPSSSEACSTGAKGAFAVELGLEPQLAEDDGDSCMAASAATISSVLAPFYYEFRYWFYFEVLYYHRVCRPLQLHRLQWRSMVGDRDAEPTSREGRSGEGGGCGDPSAPRAVPRPWWTIWNGRDVRGESSDELLTQVAYVSAAIRAIR</sequence>
<gene>
    <name evidence="2" type="ORF">LSCM1_05691</name>
</gene>
<dbReference type="OrthoDB" id="10041966at2759"/>
<feature type="compositionally biased region" description="Basic and acidic residues" evidence="1">
    <location>
        <begin position="187"/>
        <end position="198"/>
    </location>
</feature>
<evidence type="ECO:0000256" key="1">
    <source>
        <dbReference type="SAM" id="MobiDB-lite"/>
    </source>
</evidence>
<dbReference type="EMBL" id="JAFEUZ010000016">
    <property type="protein sequence ID" value="KAG5481979.1"/>
    <property type="molecule type" value="Genomic_DNA"/>
</dbReference>
<proteinExistence type="predicted"/>
<keyword evidence="3" id="KW-1185">Reference proteome</keyword>
<dbReference type="SUPFAM" id="SSF52540">
    <property type="entry name" value="P-loop containing nucleoside triphosphate hydrolases"/>
    <property type="match status" value="2"/>
</dbReference>
<dbReference type="KEGG" id="lmat:92515649"/>
<organism evidence="2 3">
    <name type="scientific">Leishmania martiniquensis</name>
    <dbReference type="NCBI Taxonomy" id="1580590"/>
    <lineage>
        <taxon>Eukaryota</taxon>
        <taxon>Discoba</taxon>
        <taxon>Euglenozoa</taxon>
        <taxon>Kinetoplastea</taxon>
        <taxon>Metakinetoplastina</taxon>
        <taxon>Trypanosomatida</taxon>
        <taxon>Trypanosomatidae</taxon>
        <taxon>Leishmaniinae</taxon>
        <taxon>Leishmania</taxon>
    </lineage>
</organism>
<name>A0A836GXJ5_9TRYP</name>
<reference evidence="3" key="2">
    <citation type="journal article" date="2021" name="Sci. Data">
        <title>Chromosome-scale genome sequencing, assembly and annotation of six genomes from subfamily Leishmaniinae.</title>
        <authorList>
            <person name="Almutairi H."/>
            <person name="Urbaniak M.D."/>
            <person name="Bates M.D."/>
            <person name="Jariyapan N."/>
            <person name="Kwakye-Nuako G."/>
            <person name="Thomaz Soccol V."/>
            <person name="Al-Salem W.S."/>
            <person name="Dillon R.J."/>
            <person name="Bates P.A."/>
            <person name="Gatherer D."/>
        </authorList>
    </citation>
    <scope>NUCLEOTIDE SEQUENCE [LARGE SCALE GENOMIC DNA]</scope>
</reference>
<dbReference type="Proteomes" id="UP000673552">
    <property type="component" value="Unassembled WGS sequence"/>
</dbReference>
<feature type="region of interest" description="Disordered" evidence="1">
    <location>
        <begin position="154"/>
        <end position="247"/>
    </location>
</feature>
<feature type="region of interest" description="Disordered" evidence="1">
    <location>
        <begin position="664"/>
        <end position="689"/>
    </location>
</feature>
<accession>A0A836GXJ5</accession>
<evidence type="ECO:0000313" key="2">
    <source>
        <dbReference type="EMBL" id="KAG5481979.1"/>
    </source>
</evidence>
<protein>
    <submittedName>
        <fullName evidence="2">Uncharacterized protein</fullName>
    </submittedName>
</protein>
<dbReference type="InterPro" id="IPR027417">
    <property type="entry name" value="P-loop_NTPase"/>
</dbReference>
<dbReference type="RefSeq" id="XP_067179772.1">
    <property type="nucleotide sequence ID" value="XM_067323137.1"/>
</dbReference>
<dbReference type="GeneID" id="92515649"/>